<dbReference type="PROSITE" id="PS50086">
    <property type="entry name" value="TBC_RABGAP"/>
    <property type="match status" value="1"/>
</dbReference>
<dbReference type="OMA" id="GPMTNQD"/>
<feature type="region of interest" description="Disordered" evidence="1">
    <location>
        <begin position="176"/>
        <end position="242"/>
    </location>
</feature>
<dbReference type="AlphaFoldDB" id="A0A8T2TFA0"/>
<dbReference type="SUPFAM" id="SSF47923">
    <property type="entry name" value="Ypt/Rab-GAP domain of gyp1p"/>
    <property type="match status" value="2"/>
</dbReference>
<dbReference type="GO" id="GO:0005096">
    <property type="term" value="F:GTPase activator activity"/>
    <property type="evidence" value="ECO:0007669"/>
    <property type="project" value="TreeGrafter"/>
</dbReference>
<dbReference type="OrthoDB" id="10264062at2759"/>
<evidence type="ECO:0000256" key="2">
    <source>
        <dbReference type="SAM" id="Phobius"/>
    </source>
</evidence>
<dbReference type="Gene3D" id="1.10.8.270">
    <property type="entry name" value="putative rabgap domain of human tbc1 domain family member 14 like domains"/>
    <property type="match status" value="1"/>
</dbReference>
<keyword evidence="5" id="KW-1185">Reference proteome</keyword>
<protein>
    <recommendedName>
        <fullName evidence="3">Rab-GAP TBC domain-containing protein</fullName>
    </recommendedName>
</protein>
<feature type="transmembrane region" description="Helical" evidence="2">
    <location>
        <begin position="44"/>
        <end position="66"/>
    </location>
</feature>
<dbReference type="EMBL" id="CM035418">
    <property type="protein sequence ID" value="KAH7421957.1"/>
    <property type="molecule type" value="Genomic_DNA"/>
</dbReference>
<feature type="compositionally biased region" description="Basic and acidic residues" evidence="1">
    <location>
        <begin position="188"/>
        <end position="199"/>
    </location>
</feature>
<sequence>MLEREFLLRVAVAALHEGLSFVQRFPMSSSSPLRKSPLDTSVAVGVAITAVAGVAVAAAVGGTLIYKRSSPFRRRKKRKNPLSEKQWRDAFDPDVGRLVDQHKILKKIRHGGIDPVIRAEVWLFLLGFYDLDSTQEEREAEKCRKRDVFRDLRAQCDALRANMSESLLRTNGSAKVMEVDSGSSSSSHVEEQQLSRRDSNSFMTVNEESTGEEHGTDEENLKRSPISSTTDNAEPNVGNSKATEDFTTWQRIIRLDAVRMNAEWIPYSPSQANVTEEMAEELAMSVGLKDDDHLEPCRQHHAARLVSILEAYALFDPETGYCQGMSDLLSPFVAQLDEDYQAFWCFVQFMNTARHNFRLDETGIRRQLNKISSIFKVADPHLYSHLESIDAQDCYFVYRMVVVLLRRELTFEQTISLWEVIWAEKRAAEVRHLRNSSWRKSKKKSYIRDDLILFVIAAAVRQKRKIIEKCKGVDEILRECNSMAGNLDLWLLLDDARDLVSALHGRIPD</sequence>
<dbReference type="Gene3D" id="1.10.472.80">
    <property type="entry name" value="Ypt/Rab-GAP domain of gyp1p, domain 3"/>
    <property type="match status" value="1"/>
</dbReference>
<evidence type="ECO:0000259" key="3">
    <source>
        <dbReference type="PROSITE" id="PS50086"/>
    </source>
</evidence>
<gene>
    <name evidence="4" type="ORF">KP509_13G083500</name>
</gene>
<feature type="compositionally biased region" description="Polar residues" evidence="1">
    <location>
        <begin position="225"/>
        <end position="242"/>
    </location>
</feature>
<organism evidence="4 5">
    <name type="scientific">Ceratopteris richardii</name>
    <name type="common">Triangle waterfern</name>
    <dbReference type="NCBI Taxonomy" id="49495"/>
    <lineage>
        <taxon>Eukaryota</taxon>
        <taxon>Viridiplantae</taxon>
        <taxon>Streptophyta</taxon>
        <taxon>Embryophyta</taxon>
        <taxon>Tracheophyta</taxon>
        <taxon>Polypodiopsida</taxon>
        <taxon>Polypodiidae</taxon>
        <taxon>Polypodiales</taxon>
        <taxon>Pteridineae</taxon>
        <taxon>Pteridaceae</taxon>
        <taxon>Parkerioideae</taxon>
        <taxon>Ceratopteris</taxon>
    </lineage>
</organism>
<comment type="caution">
    <text evidence="4">The sequence shown here is derived from an EMBL/GenBank/DDBJ whole genome shotgun (WGS) entry which is preliminary data.</text>
</comment>
<dbReference type="PANTHER" id="PTHR22957">
    <property type="entry name" value="TBC1 DOMAIN FAMILY MEMBER GTPASE-ACTIVATING PROTEIN"/>
    <property type="match status" value="1"/>
</dbReference>
<feature type="compositionally biased region" description="Basic and acidic residues" evidence="1">
    <location>
        <begin position="211"/>
        <end position="222"/>
    </location>
</feature>
<feature type="domain" description="Rab-GAP TBC" evidence="3">
    <location>
        <begin position="112"/>
        <end position="425"/>
    </location>
</feature>
<dbReference type="Proteomes" id="UP000825935">
    <property type="component" value="Chromosome 13"/>
</dbReference>
<dbReference type="InterPro" id="IPR035969">
    <property type="entry name" value="Rab-GAP_TBC_sf"/>
</dbReference>
<dbReference type="Pfam" id="PF00566">
    <property type="entry name" value="RabGAP-TBC"/>
    <property type="match status" value="1"/>
</dbReference>
<proteinExistence type="predicted"/>
<evidence type="ECO:0000313" key="5">
    <source>
        <dbReference type="Proteomes" id="UP000825935"/>
    </source>
</evidence>
<evidence type="ECO:0000313" key="4">
    <source>
        <dbReference type="EMBL" id="KAH7421957.1"/>
    </source>
</evidence>
<keyword evidence="2" id="KW-0472">Membrane</keyword>
<keyword evidence="2" id="KW-1133">Transmembrane helix</keyword>
<keyword evidence="2" id="KW-0812">Transmembrane</keyword>
<dbReference type="SMART" id="SM00164">
    <property type="entry name" value="TBC"/>
    <property type="match status" value="1"/>
</dbReference>
<evidence type="ECO:0000256" key="1">
    <source>
        <dbReference type="SAM" id="MobiDB-lite"/>
    </source>
</evidence>
<dbReference type="PANTHER" id="PTHR22957:SF507">
    <property type="entry name" value="OS08G0547200 PROTEIN"/>
    <property type="match status" value="1"/>
</dbReference>
<accession>A0A8T2TFA0</accession>
<name>A0A8T2TFA0_CERRI</name>
<reference evidence="4" key="1">
    <citation type="submission" date="2021-08" db="EMBL/GenBank/DDBJ databases">
        <title>WGS assembly of Ceratopteris richardii.</title>
        <authorList>
            <person name="Marchant D.B."/>
            <person name="Chen G."/>
            <person name="Jenkins J."/>
            <person name="Shu S."/>
            <person name="Leebens-Mack J."/>
            <person name="Grimwood J."/>
            <person name="Schmutz J."/>
            <person name="Soltis P."/>
            <person name="Soltis D."/>
            <person name="Chen Z.-H."/>
        </authorList>
    </citation>
    <scope>NUCLEOTIDE SEQUENCE</scope>
    <source>
        <strain evidence="4">Whitten #5841</strain>
        <tissue evidence="4">Leaf</tissue>
    </source>
</reference>
<dbReference type="InterPro" id="IPR000195">
    <property type="entry name" value="Rab-GAP-TBC_dom"/>
</dbReference>